<sequence length="309" mass="32891">MFPQSDLSAFLDACRQQLSQTLVELLGQPNSEFCDSDASVALGKLFSAAEYSLTNGGKRIRAGLVYAAAQAIGHDDALYADLDKIAAALEMIHAYSLVHDDLPAMDDDDLRRGKPTCHIAFDEPTAILVGDGLQTRAFELLTQLEHCSADNALKMIGTLAAAAGNRGMVGGQAIDLGAVNTELDLTQLQTMHQLKTGALIRASVALGALAAGANTEQLAKLDTYAQAIGLSFQVQDDIIDIESSTEELGKQQGADQALNKPTFPRLLGLDGAKDLAQQLHQQALGALEELADSAWTLRELSAFIISRRS</sequence>
<dbReference type="Pfam" id="PF00348">
    <property type="entry name" value="polyprenyl_synt"/>
    <property type="match status" value="1"/>
</dbReference>
<proteinExistence type="inferred from homology"/>
<keyword evidence="6" id="KW-0414">Isoprene biosynthesis</keyword>
<evidence type="ECO:0000256" key="4">
    <source>
        <dbReference type="ARBA" id="ARBA00022723"/>
    </source>
</evidence>
<dbReference type="EMBL" id="JACXLD010000001">
    <property type="protein sequence ID" value="MBD2857786.1"/>
    <property type="molecule type" value="Genomic_DNA"/>
</dbReference>
<accession>A0A927C186</accession>
<evidence type="ECO:0000256" key="7">
    <source>
        <dbReference type="RuleBase" id="RU004466"/>
    </source>
</evidence>
<evidence type="ECO:0000256" key="3">
    <source>
        <dbReference type="ARBA" id="ARBA00022679"/>
    </source>
</evidence>
<evidence type="ECO:0000256" key="5">
    <source>
        <dbReference type="ARBA" id="ARBA00022842"/>
    </source>
</evidence>
<dbReference type="GO" id="GO:0016114">
    <property type="term" value="P:terpenoid biosynthetic process"/>
    <property type="evidence" value="ECO:0007669"/>
    <property type="project" value="UniProtKB-ARBA"/>
</dbReference>
<dbReference type="InterPro" id="IPR053378">
    <property type="entry name" value="Prenyl_diphosphate_synthase"/>
</dbReference>
<dbReference type="SUPFAM" id="SSF48576">
    <property type="entry name" value="Terpenoid synthases"/>
    <property type="match status" value="1"/>
</dbReference>
<dbReference type="Proteomes" id="UP000610558">
    <property type="component" value="Unassembled WGS sequence"/>
</dbReference>
<evidence type="ECO:0000313" key="9">
    <source>
        <dbReference type="Proteomes" id="UP000610558"/>
    </source>
</evidence>
<keyword evidence="9" id="KW-1185">Reference proteome</keyword>
<reference evidence="8" key="1">
    <citation type="submission" date="2020-09" db="EMBL/GenBank/DDBJ databases">
        <authorList>
            <person name="Yoon J.-W."/>
        </authorList>
    </citation>
    <scope>NUCLEOTIDE SEQUENCE</scope>
    <source>
        <strain evidence="8">KMU-158</strain>
    </source>
</reference>
<evidence type="ECO:0000256" key="6">
    <source>
        <dbReference type="ARBA" id="ARBA00023229"/>
    </source>
</evidence>
<dbReference type="AlphaFoldDB" id="A0A927C186"/>
<keyword evidence="4" id="KW-0479">Metal-binding</keyword>
<dbReference type="GO" id="GO:0046872">
    <property type="term" value="F:metal ion binding"/>
    <property type="evidence" value="ECO:0007669"/>
    <property type="project" value="UniProtKB-KW"/>
</dbReference>
<evidence type="ECO:0000313" key="8">
    <source>
        <dbReference type="EMBL" id="MBD2857786.1"/>
    </source>
</evidence>
<dbReference type="PANTHER" id="PTHR43281:SF1">
    <property type="entry name" value="FARNESYL DIPHOSPHATE SYNTHASE"/>
    <property type="match status" value="1"/>
</dbReference>
<gene>
    <name evidence="8" type="ORF">IB286_02120</name>
</gene>
<dbReference type="SFLD" id="SFLDS00005">
    <property type="entry name" value="Isoprenoid_Synthase_Type_I"/>
    <property type="match status" value="1"/>
</dbReference>
<dbReference type="Gene3D" id="1.10.600.10">
    <property type="entry name" value="Farnesyl Diphosphate Synthase"/>
    <property type="match status" value="1"/>
</dbReference>
<dbReference type="GO" id="GO:0005737">
    <property type="term" value="C:cytoplasm"/>
    <property type="evidence" value="ECO:0007669"/>
    <property type="project" value="UniProtKB-ARBA"/>
</dbReference>
<evidence type="ECO:0000256" key="1">
    <source>
        <dbReference type="ARBA" id="ARBA00001946"/>
    </source>
</evidence>
<dbReference type="GO" id="GO:0008654">
    <property type="term" value="P:phospholipid biosynthetic process"/>
    <property type="evidence" value="ECO:0007669"/>
    <property type="project" value="UniProtKB-ARBA"/>
</dbReference>
<keyword evidence="3 7" id="KW-0808">Transferase</keyword>
<name>A0A927C186_9GAMM</name>
<dbReference type="FunFam" id="1.10.600.10:FF:000001">
    <property type="entry name" value="Geranylgeranyl diphosphate synthase"/>
    <property type="match status" value="1"/>
</dbReference>
<protein>
    <submittedName>
        <fullName evidence="8">Polyprenyl synthetase family protein</fullName>
    </submittedName>
</protein>
<keyword evidence="5" id="KW-0460">Magnesium</keyword>
<evidence type="ECO:0000256" key="2">
    <source>
        <dbReference type="ARBA" id="ARBA00006706"/>
    </source>
</evidence>
<dbReference type="PROSITE" id="PS00723">
    <property type="entry name" value="POLYPRENYL_SYNTHASE_1"/>
    <property type="match status" value="1"/>
</dbReference>
<dbReference type="InterPro" id="IPR008949">
    <property type="entry name" value="Isoprenoid_synthase_dom_sf"/>
</dbReference>
<dbReference type="CDD" id="cd00685">
    <property type="entry name" value="Trans_IPPS_HT"/>
    <property type="match status" value="1"/>
</dbReference>
<comment type="caution">
    <text evidence="8">The sequence shown here is derived from an EMBL/GenBank/DDBJ whole genome shotgun (WGS) entry which is preliminary data.</text>
</comment>
<dbReference type="GO" id="GO:0004659">
    <property type="term" value="F:prenyltransferase activity"/>
    <property type="evidence" value="ECO:0007669"/>
    <property type="project" value="InterPro"/>
</dbReference>
<comment type="cofactor">
    <cofactor evidence="1">
        <name>Mg(2+)</name>
        <dbReference type="ChEBI" id="CHEBI:18420"/>
    </cofactor>
</comment>
<organism evidence="8 9">
    <name type="scientific">Spongiibacter pelagi</name>
    <dbReference type="NCBI Taxonomy" id="2760804"/>
    <lineage>
        <taxon>Bacteria</taxon>
        <taxon>Pseudomonadati</taxon>
        <taxon>Pseudomonadota</taxon>
        <taxon>Gammaproteobacteria</taxon>
        <taxon>Cellvibrionales</taxon>
        <taxon>Spongiibacteraceae</taxon>
        <taxon>Spongiibacter</taxon>
    </lineage>
</organism>
<dbReference type="PANTHER" id="PTHR43281">
    <property type="entry name" value="FARNESYL DIPHOSPHATE SYNTHASE"/>
    <property type="match status" value="1"/>
</dbReference>
<dbReference type="PROSITE" id="PS00444">
    <property type="entry name" value="POLYPRENYL_SYNTHASE_2"/>
    <property type="match status" value="1"/>
</dbReference>
<comment type="similarity">
    <text evidence="2 7">Belongs to the FPP/GGPP synthase family.</text>
</comment>
<dbReference type="InterPro" id="IPR000092">
    <property type="entry name" value="Polyprenyl_synt"/>
</dbReference>
<dbReference type="InterPro" id="IPR033749">
    <property type="entry name" value="Polyprenyl_synt_CS"/>
</dbReference>
<dbReference type="SFLD" id="SFLDG01017">
    <property type="entry name" value="Polyprenyl_Transferase_Like"/>
    <property type="match status" value="1"/>
</dbReference>
<dbReference type="NCBIfam" id="NF045485">
    <property type="entry name" value="FPPsyn"/>
    <property type="match status" value="1"/>
</dbReference>